<sequence>MRATPLDARAATAVVLSLAVLGTAACGSTQDSDEAAAFCTSVTSLADGSLLEGLDLTTVETLSADDPALVAAQDALAELEAVSAPPEVADEWRTVLTPLAGFLDALGATGADGTLDDLADALVAPEVVEAGTAVDAYASEHC</sequence>
<evidence type="ECO:0000256" key="1">
    <source>
        <dbReference type="SAM" id="SignalP"/>
    </source>
</evidence>
<dbReference type="Proteomes" id="UP000225548">
    <property type="component" value="Unassembled WGS sequence"/>
</dbReference>
<protein>
    <submittedName>
        <fullName evidence="2">Uncharacterized protein</fullName>
    </submittedName>
</protein>
<accession>A0A2A9EAH0</accession>
<dbReference type="EMBL" id="PDJG01000001">
    <property type="protein sequence ID" value="PFG35199.1"/>
    <property type="molecule type" value="Genomic_DNA"/>
</dbReference>
<dbReference type="PROSITE" id="PS51257">
    <property type="entry name" value="PROKAR_LIPOPROTEIN"/>
    <property type="match status" value="1"/>
</dbReference>
<comment type="caution">
    <text evidence="2">The sequence shown here is derived from an EMBL/GenBank/DDBJ whole genome shotgun (WGS) entry which is preliminary data.</text>
</comment>
<evidence type="ECO:0000313" key="2">
    <source>
        <dbReference type="EMBL" id="PFG35199.1"/>
    </source>
</evidence>
<name>A0A2A9EAH0_9MICO</name>
<evidence type="ECO:0000313" key="3">
    <source>
        <dbReference type="Proteomes" id="UP000225548"/>
    </source>
</evidence>
<dbReference type="RefSeq" id="WP_098456121.1">
    <property type="nucleotide sequence ID" value="NZ_PDJG01000001.1"/>
</dbReference>
<organism evidence="2 3">
    <name type="scientific">Sanguibacter antarcticus</name>
    <dbReference type="NCBI Taxonomy" id="372484"/>
    <lineage>
        <taxon>Bacteria</taxon>
        <taxon>Bacillati</taxon>
        <taxon>Actinomycetota</taxon>
        <taxon>Actinomycetes</taxon>
        <taxon>Micrococcales</taxon>
        <taxon>Sanguibacteraceae</taxon>
        <taxon>Sanguibacter</taxon>
    </lineage>
</organism>
<keyword evidence="3" id="KW-1185">Reference proteome</keyword>
<dbReference type="AlphaFoldDB" id="A0A2A9EAH0"/>
<gene>
    <name evidence="2" type="ORF">ATL42_3137</name>
</gene>
<feature type="chain" id="PRO_5038753165" evidence="1">
    <location>
        <begin position="25"/>
        <end position="142"/>
    </location>
</feature>
<proteinExistence type="predicted"/>
<keyword evidence="1" id="KW-0732">Signal</keyword>
<reference evidence="2 3" key="1">
    <citation type="submission" date="2017-10" db="EMBL/GenBank/DDBJ databases">
        <title>Sequencing the genomes of 1000 actinobacteria strains.</title>
        <authorList>
            <person name="Klenk H.-P."/>
        </authorList>
    </citation>
    <scope>NUCLEOTIDE SEQUENCE [LARGE SCALE GENOMIC DNA]</scope>
    <source>
        <strain evidence="2 3">DSM 18966</strain>
    </source>
</reference>
<feature type="signal peptide" evidence="1">
    <location>
        <begin position="1"/>
        <end position="24"/>
    </location>
</feature>